<keyword evidence="3 11" id="KW-0813">Transport</keyword>
<keyword evidence="9 10" id="KW-0472">Membrane</keyword>
<evidence type="ECO:0000256" key="4">
    <source>
        <dbReference type="ARBA" id="ARBA00022692"/>
    </source>
</evidence>
<evidence type="ECO:0000313" key="12">
    <source>
        <dbReference type="EMBL" id="ORZ00287.1"/>
    </source>
</evidence>
<protein>
    <submittedName>
        <fullName evidence="12">Mitochondrial carrier domain-containing protein</fullName>
    </submittedName>
</protein>
<evidence type="ECO:0000256" key="5">
    <source>
        <dbReference type="ARBA" id="ARBA00022737"/>
    </source>
</evidence>
<evidence type="ECO:0000256" key="9">
    <source>
        <dbReference type="ARBA" id="ARBA00023136"/>
    </source>
</evidence>
<dbReference type="Gene3D" id="1.50.40.10">
    <property type="entry name" value="Mitochondrial carrier domain"/>
    <property type="match status" value="1"/>
</dbReference>
<dbReference type="PROSITE" id="PS50920">
    <property type="entry name" value="SOLCAR"/>
    <property type="match status" value="3"/>
</dbReference>
<dbReference type="PANTHER" id="PTHR46356:SF1">
    <property type="entry name" value="MITOCHONDRIAL 2-OXODICARBOXYLATE CARRIER"/>
    <property type="match status" value="1"/>
</dbReference>
<dbReference type="GO" id="GO:0055085">
    <property type="term" value="P:transmembrane transport"/>
    <property type="evidence" value="ECO:0007669"/>
    <property type="project" value="InterPro"/>
</dbReference>
<evidence type="ECO:0000256" key="6">
    <source>
        <dbReference type="ARBA" id="ARBA00022792"/>
    </source>
</evidence>
<name>A0A1X2HLQ5_SYNRA</name>
<evidence type="ECO:0000256" key="11">
    <source>
        <dbReference type="RuleBase" id="RU000488"/>
    </source>
</evidence>
<evidence type="ECO:0000256" key="1">
    <source>
        <dbReference type="ARBA" id="ARBA00004448"/>
    </source>
</evidence>
<keyword evidence="7" id="KW-1133">Transmembrane helix</keyword>
<dbReference type="STRING" id="13706.A0A1X2HLQ5"/>
<proteinExistence type="inferred from homology"/>
<dbReference type="AlphaFoldDB" id="A0A1X2HLQ5"/>
<keyword evidence="13" id="KW-1185">Reference proteome</keyword>
<dbReference type="OrthoDB" id="434783at2759"/>
<gene>
    <name evidence="12" type="ORF">BCR43DRAFT_555691</name>
</gene>
<keyword evidence="4 10" id="KW-0812">Transmembrane</keyword>
<dbReference type="SUPFAM" id="SSF103506">
    <property type="entry name" value="Mitochondrial carrier"/>
    <property type="match status" value="1"/>
</dbReference>
<comment type="similarity">
    <text evidence="2 11">Belongs to the mitochondrial carrier (TC 2.A.29) family.</text>
</comment>
<comment type="caution">
    <text evidence="12">The sequence shown here is derived from an EMBL/GenBank/DDBJ whole genome shotgun (WGS) entry which is preliminary data.</text>
</comment>
<dbReference type="OMA" id="LPFQYQF"/>
<feature type="repeat" description="Solcar" evidence="10">
    <location>
        <begin position="11"/>
        <end position="95"/>
    </location>
</feature>
<evidence type="ECO:0000256" key="10">
    <source>
        <dbReference type="PROSITE-ProRule" id="PRU00282"/>
    </source>
</evidence>
<evidence type="ECO:0000256" key="2">
    <source>
        <dbReference type="ARBA" id="ARBA00006375"/>
    </source>
</evidence>
<dbReference type="FunCoup" id="A0A1X2HLQ5">
    <property type="interactions" value="126"/>
</dbReference>
<dbReference type="Proteomes" id="UP000242180">
    <property type="component" value="Unassembled WGS sequence"/>
</dbReference>
<evidence type="ECO:0000256" key="7">
    <source>
        <dbReference type="ARBA" id="ARBA00022989"/>
    </source>
</evidence>
<accession>A0A1X2HLQ5</accession>
<dbReference type="EMBL" id="MCGN01000002">
    <property type="protein sequence ID" value="ORZ00287.1"/>
    <property type="molecule type" value="Genomic_DNA"/>
</dbReference>
<dbReference type="Pfam" id="PF00153">
    <property type="entry name" value="Mito_carr"/>
    <property type="match status" value="3"/>
</dbReference>
<keyword evidence="6" id="KW-0999">Mitochondrion inner membrane</keyword>
<dbReference type="InterPro" id="IPR002067">
    <property type="entry name" value="MCP"/>
</dbReference>
<dbReference type="InParanoid" id="A0A1X2HLQ5"/>
<organism evidence="12 13">
    <name type="scientific">Syncephalastrum racemosum</name>
    <name type="common">Filamentous fungus</name>
    <dbReference type="NCBI Taxonomy" id="13706"/>
    <lineage>
        <taxon>Eukaryota</taxon>
        <taxon>Fungi</taxon>
        <taxon>Fungi incertae sedis</taxon>
        <taxon>Mucoromycota</taxon>
        <taxon>Mucoromycotina</taxon>
        <taxon>Mucoromycetes</taxon>
        <taxon>Mucorales</taxon>
        <taxon>Syncephalastraceae</taxon>
        <taxon>Syncephalastrum</taxon>
    </lineage>
</organism>
<dbReference type="InterPro" id="IPR023395">
    <property type="entry name" value="MCP_dom_sf"/>
</dbReference>
<keyword evidence="8" id="KW-0496">Mitochondrion</keyword>
<feature type="repeat" description="Solcar" evidence="10">
    <location>
        <begin position="105"/>
        <end position="191"/>
    </location>
</feature>
<dbReference type="InterPro" id="IPR018108">
    <property type="entry name" value="MCP_transmembrane"/>
</dbReference>
<dbReference type="InterPro" id="IPR051752">
    <property type="entry name" value="Mito_2-oxodicarb_carrier"/>
</dbReference>
<comment type="subcellular location">
    <subcellularLocation>
        <location evidence="1">Mitochondrion inner membrane</location>
        <topology evidence="1">Multi-pass membrane protein</topology>
    </subcellularLocation>
</comment>
<feature type="repeat" description="Solcar" evidence="10">
    <location>
        <begin position="200"/>
        <end position="288"/>
    </location>
</feature>
<evidence type="ECO:0000313" key="13">
    <source>
        <dbReference type="Proteomes" id="UP000242180"/>
    </source>
</evidence>
<dbReference type="PANTHER" id="PTHR46356">
    <property type="entry name" value="MITOCHONDRIAL 2-OXODICARBOXYLATE CARRIER"/>
    <property type="match status" value="1"/>
</dbReference>
<dbReference type="GO" id="GO:0005743">
    <property type="term" value="C:mitochondrial inner membrane"/>
    <property type="evidence" value="ECO:0007669"/>
    <property type="project" value="UniProtKB-SubCell"/>
</dbReference>
<sequence length="297" mass="32140">MSSSQAPPKPLPFHYQFLAGAIAGISEILTMYPLDVVKTRSQLSTGKSTGIVTTLKTIVQQEGAGALYRGILPPIMVEAPKRATKFAANEQYTAIYKKAFGYEKVTQSLAILTGVSAGVTEAVLIVPFELVKIRMQDKANVGKYNGTFDTIGKILKQEGPMALYNGLEATIWRHAAWNGGYFGVIFSVKDILPKPKDKNEQLMTNFVAGTIGGTVGTALNTPFDVVKTRIQGYTGVGPRKYNWTLPALATVAKEEGAVALWRGFVPKVLRLGPGGGILLVVFETVTGFIRKNILKEE</sequence>
<keyword evidence="5" id="KW-0677">Repeat</keyword>
<evidence type="ECO:0000256" key="8">
    <source>
        <dbReference type="ARBA" id="ARBA00023128"/>
    </source>
</evidence>
<evidence type="ECO:0000256" key="3">
    <source>
        <dbReference type="ARBA" id="ARBA00022448"/>
    </source>
</evidence>
<dbReference type="PRINTS" id="PR00926">
    <property type="entry name" value="MITOCARRIER"/>
</dbReference>
<reference evidence="12 13" key="1">
    <citation type="submission" date="2016-07" db="EMBL/GenBank/DDBJ databases">
        <title>Pervasive Adenine N6-methylation of Active Genes in Fungi.</title>
        <authorList>
            <consortium name="DOE Joint Genome Institute"/>
            <person name="Mondo S.J."/>
            <person name="Dannebaum R.O."/>
            <person name="Kuo R.C."/>
            <person name="Labutti K."/>
            <person name="Haridas S."/>
            <person name="Kuo A."/>
            <person name="Salamov A."/>
            <person name="Ahrendt S.R."/>
            <person name="Lipzen A."/>
            <person name="Sullivan W."/>
            <person name="Andreopoulos W.B."/>
            <person name="Clum A."/>
            <person name="Lindquist E."/>
            <person name="Daum C."/>
            <person name="Ramamoorthy G.K."/>
            <person name="Gryganskyi A."/>
            <person name="Culley D."/>
            <person name="Magnuson J.K."/>
            <person name="James T.Y."/>
            <person name="O'Malley M.A."/>
            <person name="Stajich J.E."/>
            <person name="Spatafora J.W."/>
            <person name="Visel A."/>
            <person name="Grigoriev I.V."/>
        </authorList>
    </citation>
    <scope>NUCLEOTIDE SEQUENCE [LARGE SCALE GENOMIC DNA]</scope>
    <source>
        <strain evidence="12 13">NRRL 2496</strain>
    </source>
</reference>